<proteinExistence type="predicted"/>
<dbReference type="Proteomes" id="UP000242180">
    <property type="component" value="Unassembled WGS sequence"/>
</dbReference>
<name>A0A1X2H2L0_SYNRA</name>
<sequence>MLDEQSNFVHAEFDFVVAHSTAGTDFPRLWHKGFGDAAKATGIDVEKSKPDWLKVAMKLLSRAEAEEASCSDVAPVPSSSGVSVSSAYSQFSPARSSSVASSLTAFSTSSASSVPLFPANKAASSAMLEKLEHEQMWKLASGKVVEGQMKTLAMSCQYEEQAFCMIMSSAFIMLGFRAFHGPSRSLILGVTDQCYRNSMNGSVGEPLFSSDDIEEIRAEHALELPKLPQDLEDHLMSYLGKHTLDEVLEHRARFAFHPQRQADLHWVH</sequence>
<organism evidence="1 2">
    <name type="scientific">Syncephalastrum racemosum</name>
    <name type="common">Filamentous fungus</name>
    <dbReference type="NCBI Taxonomy" id="13706"/>
    <lineage>
        <taxon>Eukaryota</taxon>
        <taxon>Fungi</taxon>
        <taxon>Fungi incertae sedis</taxon>
        <taxon>Mucoromycota</taxon>
        <taxon>Mucoromycotina</taxon>
        <taxon>Mucoromycetes</taxon>
        <taxon>Mucorales</taxon>
        <taxon>Syncephalastraceae</taxon>
        <taxon>Syncephalastrum</taxon>
    </lineage>
</organism>
<keyword evidence="2" id="KW-1185">Reference proteome</keyword>
<accession>A0A1X2H2L0</accession>
<reference evidence="1 2" key="1">
    <citation type="submission" date="2016-07" db="EMBL/GenBank/DDBJ databases">
        <title>Pervasive Adenine N6-methylation of Active Genes in Fungi.</title>
        <authorList>
            <consortium name="DOE Joint Genome Institute"/>
            <person name="Mondo S.J."/>
            <person name="Dannebaum R.O."/>
            <person name="Kuo R.C."/>
            <person name="Labutti K."/>
            <person name="Haridas S."/>
            <person name="Kuo A."/>
            <person name="Salamov A."/>
            <person name="Ahrendt S.R."/>
            <person name="Lipzen A."/>
            <person name="Sullivan W."/>
            <person name="Andreopoulos W.B."/>
            <person name="Clum A."/>
            <person name="Lindquist E."/>
            <person name="Daum C."/>
            <person name="Ramamoorthy G.K."/>
            <person name="Gryganskyi A."/>
            <person name="Culley D."/>
            <person name="Magnuson J.K."/>
            <person name="James T.Y."/>
            <person name="O'Malley M.A."/>
            <person name="Stajich J.E."/>
            <person name="Spatafora J.W."/>
            <person name="Visel A."/>
            <person name="Grigoriev I.V."/>
        </authorList>
    </citation>
    <scope>NUCLEOTIDE SEQUENCE [LARGE SCALE GENOMIC DNA]</scope>
    <source>
        <strain evidence="1 2">NRRL 2496</strain>
    </source>
</reference>
<dbReference type="EMBL" id="MCGN01000010">
    <property type="protein sequence ID" value="ORY92042.1"/>
    <property type="molecule type" value="Genomic_DNA"/>
</dbReference>
<dbReference type="OrthoDB" id="2288255at2759"/>
<dbReference type="AlphaFoldDB" id="A0A1X2H2L0"/>
<protein>
    <submittedName>
        <fullName evidence="1">Uncharacterized protein</fullName>
    </submittedName>
</protein>
<evidence type="ECO:0000313" key="2">
    <source>
        <dbReference type="Proteomes" id="UP000242180"/>
    </source>
</evidence>
<comment type="caution">
    <text evidence="1">The sequence shown here is derived from an EMBL/GenBank/DDBJ whole genome shotgun (WGS) entry which is preliminary data.</text>
</comment>
<evidence type="ECO:0000313" key="1">
    <source>
        <dbReference type="EMBL" id="ORY92042.1"/>
    </source>
</evidence>
<dbReference type="InParanoid" id="A0A1X2H2L0"/>
<gene>
    <name evidence="1" type="ORF">BCR43DRAFT_78520</name>
</gene>